<evidence type="ECO:0000256" key="1">
    <source>
        <dbReference type="SAM" id="Phobius"/>
    </source>
</evidence>
<dbReference type="EMBL" id="CP082781">
    <property type="protein sequence ID" value="UGS25590.1"/>
    <property type="molecule type" value="Genomic_DNA"/>
</dbReference>
<dbReference type="Proteomes" id="UP001199642">
    <property type="component" value="Chromosome"/>
</dbReference>
<keyword evidence="1" id="KW-1133">Transmembrane helix</keyword>
<sequence length="204" mass="21650">MNATNRFANRVVLLLGGAVLLVAGVVIVLWTVRPPWAAAATAQATGTVEDLLRTLPVWDAPFGGTVRIPAAGVIVGGAAVVLIVLLIVFLTTRGAGRSATAVADRTPLGRTEVDRRVADRVLAAPLAERADVLDAHGRVHRVRGGAAYRLAVRVRRGADLAEVVGAAERAAQEWDALASRPMPVLLHLADRSWTDGWRSTVRVR</sequence>
<protein>
    <recommendedName>
        <fullName evidence="4">Alkaline shock response membrane anchor protein AmaP</fullName>
    </recommendedName>
</protein>
<accession>A0ABY3RRT8</accession>
<evidence type="ECO:0008006" key="4">
    <source>
        <dbReference type="Google" id="ProtNLM"/>
    </source>
</evidence>
<keyword evidence="1" id="KW-0472">Membrane</keyword>
<organism evidence="2 3">
    <name type="scientific">Microbacterium resistens</name>
    <dbReference type="NCBI Taxonomy" id="156977"/>
    <lineage>
        <taxon>Bacteria</taxon>
        <taxon>Bacillati</taxon>
        <taxon>Actinomycetota</taxon>
        <taxon>Actinomycetes</taxon>
        <taxon>Micrococcales</taxon>
        <taxon>Microbacteriaceae</taxon>
        <taxon>Microbacterium</taxon>
    </lineage>
</organism>
<feature type="transmembrane region" description="Helical" evidence="1">
    <location>
        <begin position="12"/>
        <end position="32"/>
    </location>
</feature>
<keyword evidence="1" id="KW-0812">Transmembrane</keyword>
<keyword evidence="3" id="KW-1185">Reference proteome</keyword>
<dbReference type="RefSeq" id="WP_231819418.1">
    <property type="nucleotide sequence ID" value="NZ_CP082781.1"/>
</dbReference>
<gene>
    <name evidence="2" type="ORF">K8F61_13010</name>
</gene>
<reference evidence="2 3" key="1">
    <citation type="submission" date="2023-01" db="EMBL/GenBank/DDBJ databases">
        <title>Characterization of estradiol degrading bacteria Microbacterium sp. MZT7 and reveal degrading genes through genome analysis.</title>
        <authorList>
            <person name="Hao P."/>
            <person name="Gao Y."/>
        </authorList>
    </citation>
    <scope>NUCLEOTIDE SEQUENCE [LARGE SCALE GENOMIC DNA]</scope>
    <source>
        <strain evidence="2 3">MZT7</strain>
    </source>
</reference>
<proteinExistence type="predicted"/>
<feature type="transmembrane region" description="Helical" evidence="1">
    <location>
        <begin position="68"/>
        <end position="90"/>
    </location>
</feature>
<evidence type="ECO:0000313" key="3">
    <source>
        <dbReference type="Proteomes" id="UP001199642"/>
    </source>
</evidence>
<name>A0ABY3RRT8_9MICO</name>
<evidence type="ECO:0000313" key="2">
    <source>
        <dbReference type="EMBL" id="UGS25590.1"/>
    </source>
</evidence>